<sequence length="58" mass="6621">MNNLEVGQQVKLAQFEQYIFKVTATHQDGTYTVETQLDGQQVLSYQNVAQEMLRLSAD</sequence>
<dbReference type="GeneID" id="58164865"/>
<dbReference type="RefSeq" id="WP_004814805.1">
    <property type="nucleotide sequence ID" value="NZ_KB849452.1"/>
</dbReference>
<dbReference type="EMBL" id="APPI01000016">
    <property type="protein sequence ID" value="ENV12967.1"/>
    <property type="molecule type" value="Genomic_DNA"/>
</dbReference>
<proteinExistence type="predicted"/>
<accession>N8WLL9</accession>
<reference evidence="1 2" key="1">
    <citation type="submission" date="2013-02" db="EMBL/GenBank/DDBJ databases">
        <title>The Genome Sequence of Acinetobacter schindleri NIPH 900.</title>
        <authorList>
            <consortium name="The Broad Institute Genome Sequencing Platform"/>
            <consortium name="The Broad Institute Genome Sequencing Center for Infectious Disease"/>
            <person name="Cerqueira G."/>
            <person name="Feldgarden M."/>
            <person name="Courvalin P."/>
            <person name="Perichon B."/>
            <person name="Grillot-Courvalin C."/>
            <person name="Clermont D."/>
            <person name="Rocha E."/>
            <person name="Yoon E.-J."/>
            <person name="Nemec A."/>
            <person name="Walker B."/>
            <person name="Young S.K."/>
            <person name="Zeng Q."/>
            <person name="Gargeya S."/>
            <person name="Fitzgerald M."/>
            <person name="Haas B."/>
            <person name="Abouelleil A."/>
            <person name="Alvarado L."/>
            <person name="Arachchi H.M."/>
            <person name="Berlin A.M."/>
            <person name="Chapman S.B."/>
            <person name="Dewar J."/>
            <person name="Goldberg J."/>
            <person name="Griggs A."/>
            <person name="Gujja S."/>
            <person name="Hansen M."/>
            <person name="Howarth C."/>
            <person name="Imamovic A."/>
            <person name="Larimer J."/>
            <person name="McCowan C."/>
            <person name="Murphy C."/>
            <person name="Neiman D."/>
            <person name="Pearson M."/>
            <person name="Priest M."/>
            <person name="Roberts A."/>
            <person name="Saif S."/>
            <person name="Shea T."/>
            <person name="Sisk P."/>
            <person name="Sykes S."/>
            <person name="Wortman J."/>
            <person name="Nusbaum C."/>
            <person name="Birren B."/>
        </authorList>
    </citation>
    <scope>NUCLEOTIDE SEQUENCE [LARGE SCALE GENOMIC DNA]</scope>
    <source>
        <strain evidence="1 2">NIPH 900</strain>
    </source>
</reference>
<dbReference type="Proteomes" id="UP000018438">
    <property type="component" value="Unassembled WGS sequence"/>
</dbReference>
<dbReference type="PATRIC" id="fig|1217675.3.peg.1572"/>
<gene>
    <name evidence="1" type="ORF">F965_01632</name>
</gene>
<organism evidence="1 2">
    <name type="scientific">Acinetobacter schindleri NIPH 900</name>
    <dbReference type="NCBI Taxonomy" id="1217675"/>
    <lineage>
        <taxon>Bacteria</taxon>
        <taxon>Pseudomonadati</taxon>
        <taxon>Pseudomonadota</taxon>
        <taxon>Gammaproteobacteria</taxon>
        <taxon>Moraxellales</taxon>
        <taxon>Moraxellaceae</taxon>
        <taxon>Acinetobacter</taxon>
    </lineage>
</organism>
<evidence type="ECO:0000313" key="1">
    <source>
        <dbReference type="EMBL" id="ENV12967.1"/>
    </source>
</evidence>
<name>N8WLL9_9GAMM</name>
<evidence type="ECO:0000313" key="2">
    <source>
        <dbReference type="Proteomes" id="UP000018438"/>
    </source>
</evidence>
<dbReference type="HOGENOM" id="CLU_2968830_0_0_6"/>
<protein>
    <submittedName>
        <fullName evidence="1">Uncharacterized protein</fullName>
    </submittedName>
</protein>
<keyword evidence="2" id="KW-1185">Reference proteome</keyword>
<dbReference type="AlphaFoldDB" id="N8WLL9"/>
<comment type="caution">
    <text evidence="1">The sequence shown here is derived from an EMBL/GenBank/DDBJ whole genome shotgun (WGS) entry which is preliminary data.</text>
</comment>